<keyword evidence="4 6" id="KW-1133">Transmembrane helix</keyword>
<proteinExistence type="inferred from homology"/>
<accession>A0A812ALC1</accession>
<dbReference type="PANTHER" id="PTHR16172">
    <property type="entry name" value="MAJOR FACILITATOR SUPERFAMILY DOMAIN-CONTAINING PROTEIN 6-LIKE"/>
    <property type="match status" value="1"/>
</dbReference>
<dbReference type="InterPro" id="IPR051717">
    <property type="entry name" value="MFS_MFSD6"/>
</dbReference>
<evidence type="ECO:0000256" key="6">
    <source>
        <dbReference type="SAM" id="Phobius"/>
    </source>
</evidence>
<dbReference type="InterPro" id="IPR024989">
    <property type="entry name" value="MFS_assoc_dom"/>
</dbReference>
<dbReference type="PANTHER" id="PTHR16172:SF41">
    <property type="entry name" value="MAJOR FACILITATOR SUPERFAMILY DOMAIN-CONTAINING PROTEIN 6-LIKE"/>
    <property type="match status" value="1"/>
</dbReference>
<keyword evidence="9" id="KW-1185">Reference proteome</keyword>
<evidence type="ECO:0000256" key="2">
    <source>
        <dbReference type="ARBA" id="ARBA00005241"/>
    </source>
</evidence>
<keyword evidence="5 6" id="KW-0472">Membrane</keyword>
<gene>
    <name evidence="8" type="ORF">SPHA_272</name>
</gene>
<evidence type="ECO:0000256" key="4">
    <source>
        <dbReference type="ARBA" id="ARBA00022989"/>
    </source>
</evidence>
<evidence type="ECO:0000256" key="5">
    <source>
        <dbReference type="ARBA" id="ARBA00023136"/>
    </source>
</evidence>
<sequence>MPFISFFVQPIFSFVADRFHKHKFILLFCTFMCGVSYLCLLLVPAKHIPHTISIKTNVHCNTQDSYIRDCLPFQTNQSGASRIVLNRVDHCPLTFYEYALMSRQNNMTGIHCKASCLFAVPGAYTSRVCFTTDILKKIGHIPCLYLALAAYSIRFLCYSFLTKSWFVLAIEPLHGLTFGLMYASATGHANILAPAGLSATMQGIVGGIHFGFVPPRYNSIPHRYKSLPPRYKSVSFRLQISYSVLQVTSSALQVTSSLLCHFLLVTSQILAVTSHFLPVTTQFLSVTIQFLPVTSQFLHVTSQFPPRYKSLPPCYKSLPPPYKSPPSLQASSSPLQVSF</sequence>
<keyword evidence="3 6" id="KW-0812">Transmembrane</keyword>
<name>A0A812ALC1_ACAPH</name>
<organism evidence="8 9">
    <name type="scientific">Acanthosepion pharaonis</name>
    <name type="common">Pharaoh cuttlefish</name>
    <name type="synonym">Sepia pharaonis</name>
    <dbReference type="NCBI Taxonomy" id="158019"/>
    <lineage>
        <taxon>Eukaryota</taxon>
        <taxon>Metazoa</taxon>
        <taxon>Spiralia</taxon>
        <taxon>Lophotrochozoa</taxon>
        <taxon>Mollusca</taxon>
        <taxon>Cephalopoda</taxon>
        <taxon>Coleoidea</taxon>
        <taxon>Decapodiformes</taxon>
        <taxon>Sepiida</taxon>
        <taxon>Sepiina</taxon>
        <taxon>Sepiidae</taxon>
        <taxon>Acanthosepion</taxon>
    </lineage>
</organism>
<dbReference type="Gene3D" id="1.20.1250.20">
    <property type="entry name" value="MFS general substrate transporter like domains"/>
    <property type="match status" value="1"/>
</dbReference>
<feature type="domain" description="Major facilitator superfamily associated" evidence="7">
    <location>
        <begin position="130"/>
        <end position="212"/>
    </location>
</feature>
<dbReference type="GO" id="GO:0016020">
    <property type="term" value="C:membrane"/>
    <property type="evidence" value="ECO:0007669"/>
    <property type="project" value="UniProtKB-SubCell"/>
</dbReference>
<evidence type="ECO:0000256" key="1">
    <source>
        <dbReference type="ARBA" id="ARBA00004141"/>
    </source>
</evidence>
<comment type="similarity">
    <text evidence="2">Belongs to the major facilitator superfamily. MFSD6 family.</text>
</comment>
<reference evidence="8" key="1">
    <citation type="submission" date="2021-01" db="EMBL/GenBank/DDBJ databases">
        <authorList>
            <person name="Li R."/>
            <person name="Bekaert M."/>
        </authorList>
    </citation>
    <scope>NUCLEOTIDE SEQUENCE</scope>
    <source>
        <strain evidence="8">Farmed</strain>
    </source>
</reference>
<dbReference type="Proteomes" id="UP000597762">
    <property type="component" value="Unassembled WGS sequence"/>
</dbReference>
<evidence type="ECO:0000259" key="7">
    <source>
        <dbReference type="Pfam" id="PF12832"/>
    </source>
</evidence>
<dbReference type="EMBL" id="CAHIKZ030000003">
    <property type="protein sequence ID" value="CAE1138665.1"/>
    <property type="molecule type" value="Genomic_DNA"/>
</dbReference>
<dbReference type="OrthoDB" id="6142467at2759"/>
<dbReference type="AlphaFoldDB" id="A0A812ALC1"/>
<evidence type="ECO:0000256" key="3">
    <source>
        <dbReference type="ARBA" id="ARBA00022692"/>
    </source>
</evidence>
<dbReference type="InterPro" id="IPR036259">
    <property type="entry name" value="MFS_trans_sf"/>
</dbReference>
<evidence type="ECO:0000313" key="9">
    <source>
        <dbReference type="Proteomes" id="UP000597762"/>
    </source>
</evidence>
<feature type="transmembrane region" description="Helical" evidence="6">
    <location>
        <begin position="24"/>
        <end position="45"/>
    </location>
</feature>
<dbReference type="SUPFAM" id="SSF103473">
    <property type="entry name" value="MFS general substrate transporter"/>
    <property type="match status" value="1"/>
</dbReference>
<protein>
    <recommendedName>
        <fullName evidence="7">Major facilitator superfamily associated domain-containing protein</fullName>
    </recommendedName>
</protein>
<evidence type="ECO:0000313" key="8">
    <source>
        <dbReference type="EMBL" id="CAE1138665.1"/>
    </source>
</evidence>
<dbReference type="Pfam" id="PF12832">
    <property type="entry name" value="MFS_1_like"/>
    <property type="match status" value="1"/>
</dbReference>
<comment type="subcellular location">
    <subcellularLocation>
        <location evidence="1">Membrane</location>
        <topology evidence="1">Multi-pass membrane protein</topology>
    </subcellularLocation>
</comment>
<feature type="transmembrane region" description="Helical" evidence="6">
    <location>
        <begin position="173"/>
        <end position="193"/>
    </location>
</feature>
<comment type="caution">
    <text evidence="8">The sequence shown here is derived from an EMBL/GenBank/DDBJ whole genome shotgun (WGS) entry which is preliminary data.</text>
</comment>